<name>A0A371GN30_MUCPR</name>
<dbReference type="OrthoDB" id="1434341at2759"/>
<organism evidence="1 2">
    <name type="scientific">Mucuna pruriens</name>
    <name type="common">Velvet bean</name>
    <name type="synonym">Dolichos pruriens</name>
    <dbReference type="NCBI Taxonomy" id="157652"/>
    <lineage>
        <taxon>Eukaryota</taxon>
        <taxon>Viridiplantae</taxon>
        <taxon>Streptophyta</taxon>
        <taxon>Embryophyta</taxon>
        <taxon>Tracheophyta</taxon>
        <taxon>Spermatophyta</taxon>
        <taxon>Magnoliopsida</taxon>
        <taxon>eudicotyledons</taxon>
        <taxon>Gunneridae</taxon>
        <taxon>Pentapetalae</taxon>
        <taxon>rosids</taxon>
        <taxon>fabids</taxon>
        <taxon>Fabales</taxon>
        <taxon>Fabaceae</taxon>
        <taxon>Papilionoideae</taxon>
        <taxon>50 kb inversion clade</taxon>
        <taxon>NPAAA clade</taxon>
        <taxon>indigoferoid/millettioid clade</taxon>
        <taxon>Phaseoleae</taxon>
        <taxon>Mucuna</taxon>
    </lineage>
</organism>
<reference evidence="1" key="1">
    <citation type="submission" date="2018-05" db="EMBL/GenBank/DDBJ databases">
        <title>Draft genome of Mucuna pruriens seed.</title>
        <authorList>
            <person name="Nnadi N.E."/>
            <person name="Vos R."/>
            <person name="Hasami M.H."/>
            <person name="Devisetty U.K."/>
            <person name="Aguiy J.C."/>
        </authorList>
    </citation>
    <scope>NUCLEOTIDE SEQUENCE [LARGE SCALE GENOMIC DNA]</scope>
    <source>
        <strain evidence="1">JCA_2017</strain>
    </source>
</reference>
<feature type="non-terminal residue" evidence="1">
    <location>
        <position position="1"/>
    </location>
</feature>
<evidence type="ECO:0000313" key="1">
    <source>
        <dbReference type="EMBL" id="RDX91971.1"/>
    </source>
</evidence>
<accession>A0A371GN30</accession>
<sequence length="185" mass="22586">MYMLFSCYHKYWCNHVFSCYLRYNVPMNNLSKSFNNTILLAIEKFIITMFEWITYVMGRFVTLREKCFKYLSSVMPKLRRRLDRKVEKSGNWLATWVENLKFSSPYRYVVIAITYNKEDVKMYIHKFYKRETYEVPPGRPRKLRRGELDEDVSHSKLTRKHAYKKYSKYNQYGHNTRAPKKINYG</sequence>
<proteinExistence type="predicted"/>
<gene>
    <name evidence="1" type="ORF">CR513_25963</name>
</gene>
<dbReference type="Proteomes" id="UP000257109">
    <property type="component" value="Unassembled WGS sequence"/>
</dbReference>
<comment type="caution">
    <text evidence="1">The sequence shown here is derived from an EMBL/GenBank/DDBJ whole genome shotgun (WGS) entry which is preliminary data.</text>
</comment>
<dbReference type="EMBL" id="QJKJ01004985">
    <property type="protein sequence ID" value="RDX91971.1"/>
    <property type="molecule type" value="Genomic_DNA"/>
</dbReference>
<dbReference type="AlphaFoldDB" id="A0A371GN30"/>
<protein>
    <submittedName>
        <fullName evidence="1">Uncharacterized protein</fullName>
    </submittedName>
</protein>
<evidence type="ECO:0000313" key="2">
    <source>
        <dbReference type="Proteomes" id="UP000257109"/>
    </source>
</evidence>
<keyword evidence="2" id="KW-1185">Reference proteome</keyword>